<name>A0ABR1FUL1_AURAN</name>
<dbReference type="PANTHER" id="PTHR15576">
    <property type="entry name" value="RIBITOL-5-PHOSPHATE XYLOSYLTRANSFERASE 1"/>
    <property type="match status" value="1"/>
</dbReference>
<comment type="similarity">
    <text evidence="2">Belongs to the PsbU family.</text>
</comment>
<evidence type="ECO:0000256" key="2">
    <source>
        <dbReference type="ARBA" id="ARBA00010827"/>
    </source>
</evidence>
<dbReference type="Pfam" id="PF06514">
    <property type="entry name" value="PsbU"/>
    <property type="match status" value="1"/>
</dbReference>
<gene>
    <name evidence="7" type="ORF">SO694_00026319</name>
</gene>
<feature type="domain" description="RXYLT1 C-terminal" evidence="6">
    <location>
        <begin position="1159"/>
        <end position="1266"/>
    </location>
</feature>
<dbReference type="InterPro" id="IPR055286">
    <property type="entry name" value="RXYLT1-like"/>
</dbReference>
<keyword evidence="3" id="KW-0793">Thylakoid</keyword>
<keyword evidence="4" id="KW-0472">Membrane</keyword>
<evidence type="ECO:0000313" key="7">
    <source>
        <dbReference type="EMBL" id="KAK7238953.1"/>
    </source>
</evidence>
<dbReference type="PANTHER" id="PTHR15576:SF1">
    <property type="entry name" value="RIBITOL-5-PHOSPHATE XYLOSYLTRANSFERASE 1"/>
    <property type="match status" value="1"/>
</dbReference>
<dbReference type="InterPro" id="IPR057538">
    <property type="entry name" value="RXYLT1_C"/>
</dbReference>
<dbReference type="Proteomes" id="UP001363151">
    <property type="component" value="Unassembled WGS sequence"/>
</dbReference>
<evidence type="ECO:0000256" key="4">
    <source>
        <dbReference type="ARBA" id="ARBA00023136"/>
    </source>
</evidence>
<keyword evidence="8" id="KW-1185">Reference proteome</keyword>
<comment type="subcellular location">
    <subcellularLocation>
        <location evidence="1">Membrane</location>
        <topology evidence="1">Peripheral membrane protein</topology>
    </subcellularLocation>
</comment>
<evidence type="ECO:0000256" key="5">
    <source>
        <dbReference type="ARBA" id="ARBA00043089"/>
    </source>
</evidence>
<accession>A0ABR1FUL1</accession>
<dbReference type="SUPFAM" id="SSF81585">
    <property type="entry name" value="PsbU/PolX domain-like"/>
    <property type="match status" value="1"/>
</dbReference>
<evidence type="ECO:0000256" key="1">
    <source>
        <dbReference type="ARBA" id="ARBA00004170"/>
    </source>
</evidence>
<dbReference type="EMBL" id="JBBJCI010000227">
    <property type="protein sequence ID" value="KAK7238953.1"/>
    <property type="molecule type" value="Genomic_DNA"/>
</dbReference>
<organism evidence="7 8">
    <name type="scientific">Aureococcus anophagefferens</name>
    <name type="common">Harmful bloom alga</name>
    <dbReference type="NCBI Taxonomy" id="44056"/>
    <lineage>
        <taxon>Eukaryota</taxon>
        <taxon>Sar</taxon>
        <taxon>Stramenopiles</taxon>
        <taxon>Ochrophyta</taxon>
        <taxon>Pelagophyceae</taxon>
        <taxon>Pelagomonadales</taxon>
        <taxon>Pelagomonadaceae</taxon>
        <taxon>Aureococcus</taxon>
    </lineage>
</organism>
<reference evidence="7 8" key="1">
    <citation type="submission" date="2024-03" db="EMBL/GenBank/DDBJ databases">
        <title>Aureococcus anophagefferens CCMP1851 and Kratosvirus quantuckense: Draft genome of a second virus-susceptible host strain in the model system.</title>
        <authorList>
            <person name="Chase E."/>
            <person name="Truchon A.R."/>
            <person name="Schepens W."/>
            <person name="Wilhelm S.W."/>
        </authorList>
    </citation>
    <scope>NUCLEOTIDE SEQUENCE [LARGE SCALE GENOMIC DNA]</scope>
    <source>
        <strain evidence="7 8">CCMP1851</strain>
    </source>
</reference>
<protein>
    <recommendedName>
        <fullName evidence="5">Photosystem II 12 kDa extrinsic protein</fullName>
    </recommendedName>
</protein>
<evidence type="ECO:0000256" key="3">
    <source>
        <dbReference type="ARBA" id="ARBA00023078"/>
    </source>
</evidence>
<comment type="caution">
    <text evidence="7">The sequence shown here is derived from an EMBL/GenBank/DDBJ whole genome shotgun (WGS) entry which is preliminary data.</text>
</comment>
<dbReference type="InterPro" id="IPR010527">
    <property type="entry name" value="PSII_PsbU"/>
</dbReference>
<dbReference type="Gene3D" id="1.10.150.320">
    <property type="entry name" value="Photosystem II 12 kDa extrinsic protein"/>
    <property type="match status" value="1"/>
</dbReference>
<evidence type="ECO:0000313" key="8">
    <source>
        <dbReference type="Proteomes" id="UP001363151"/>
    </source>
</evidence>
<dbReference type="Pfam" id="PF24785">
    <property type="entry name" value="RXYLT1_C"/>
    <property type="match status" value="1"/>
</dbReference>
<proteinExistence type="inferred from homology"/>
<sequence length="1454" mass="157742">MAGYEELDPPARRRPGVVLGLAALLALGTIAIGTRPRPPALAEADEAFKTDVIKVWYDNGDGISMPRTTLFAFVAPLLPEGATFEGATYDGLDALAAERPFAPGDVVIFSLRANLAVNAVPGGGDVDPDCAYAWSGADPLLSAPAVMALFEQDTPLTLVEISDWACKSNLPTSIHNPIRTSYGDGVMDRARLAPFGVEYALADFLAALPTAKPVLERTFAFGIKGHVTYRKPSRRELQKVFNESLDALSDAVRGRPYVFALEDIHEDPHWTDAPGRGGYGVDYLAMLARAVFLLCPSGDSYVTGCATEALEMGAIPIMENPVAFKGCAHPAGYYEALGLNVTVKNWHELPELLAFHFDRDDYEDHVVELHDAVTDWWAAWKKDVADDIVAFRREVRANPPPENACARVALSDDEVAAQDAAFAAYYARDHWFDDYHDSPFDGGNWCSKYENGPRGWSRGAPCFDPACAPPSAAAFACGGAAAAADVGVEIPEATDVIRVFTTGFEGWAGITLEYFISEVLPDGVAFEFVGYDDLAILVEDAPFAPGDVVVYDPTQNIRTRDTPAGVEINPRCVYNWADSDPLLLAPAFMSLLEQRVPLTLVEGFEDWSCKSRPPASVHNYVRTSYSSNGVMDHATLLPFGPEYHPLDDFVAARNTSRRVLDRPLAFGLQNTLEYRKPSRAELDRLYGASRGALVDAVRGRPFVFELRNQYDNDDDGRDYGVDYLGMLARAVFLLCPSGDSYVTGCATQALEMGAIPIMENPVAFKGCEDPAGYYEALGLNVTVKNWHELPELLAFHFDRDDYEDHIVELHDAVMDWWAAWKKDVADDIVAFRREVRASPPPENACARVALSDDEVAAQDAAFEAYYARDHWFDDYRDSPFDGGSWCSKYENGPDGWTQAPCFDAACAPASASAFACGGEAVVAAIPAEAPATDVIRVYHALEYEAATTVLTFLGPLLPAGVAFEGVAYADLDALVASAVFEPGDVVIYSVMAEVATGDAPGGAVDPGCAYTFAGVDRLLLAPELMSLLEQPVPLTLVEATDWACKVRLPASVHHYARSSYGDNGAMDGATLLPFGIEYGPLADFLAALPTAKPVLERTFAFGIKGHVTYRKPSRRELQKVFNESLGALSDAVRGRPYVFALVDIHADNAWQNAFFANDASEEVDYLEMLADSVFALCPAGDTYVSGCVTEALEMGAIPIMENPVAFKGCEDPAGFYERLGLGLTVKNWHELPELLASHFDRDDYEDHVVELHDAVAAWYRGWKQGAADSIADFRREVRANPPPENACARVPLSGDAAAAQDAAFAAYYAQDHWFDNYHDSVWDPGVWCSKFLKGPQTHVYIMGAGCFDSACVLASAAAFALHLKNGPHRCSDRRPLRERLRARPTRRNFLGKVAGAVTGASVAAPALADTDYAGLPYLGGSSKIDINNANIRVYAKLPGMYPGAAGKIAPSGPA</sequence>
<evidence type="ECO:0000259" key="6">
    <source>
        <dbReference type="Pfam" id="PF24785"/>
    </source>
</evidence>